<feature type="region of interest" description="Disordered" evidence="1">
    <location>
        <begin position="21"/>
        <end position="43"/>
    </location>
</feature>
<accession>W7A4L9</accession>
<dbReference type="EMBL" id="KI965473">
    <property type="protein sequence ID" value="EUD66243.1"/>
    <property type="molecule type" value="Genomic_DNA"/>
</dbReference>
<dbReference type="RefSeq" id="XP_008817252.1">
    <property type="nucleotide sequence ID" value="XM_008819030.1"/>
</dbReference>
<evidence type="ECO:0000313" key="2">
    <source>
        <dbReference type="EMBL" id="EUD66243.1"/>
    </source>
</evidence>
<protein>
    <submittedName>
        <fullName evidence="2">Uncharacterized protein</fullName>
    </submittedName>
</protein>
<dbReference type="AlphaFoldDB" id="W7A4L9"/>
<dbReference type="VEuPathDB" id="PlasmoDB:C922_03438"/>
<sequence length="184" mass="21010">MKEIKLEEIVRCFSSQVTQLTNGHAAGKETSTQEKRSKAGGGTHSAWDIDRFASDENHLNMYRNKLYHIIFSPRRGQGVNPSTLYFIQQWNNNAMLIMLREKLEEIQRRKTLALRSSMPLSCFKLLKRKVMCNLINPCCMTPRDMCAEEFSVLLPPIPSRRALRSEGGDCFVKVGDAIRVMASQ</sequence>
<name>W7A4L9_9APIC</name>
<gene>
    <name evidence="2" type="ORF">C922_03438</name>
</gene>
<evidence type="ECO:0000256" key="1">
    <source>
        <dbReference type="SAM" id="MobiDB-lite"/>
    </source>
</evidence>
<keyword evidence="3" id="KW-1185">Reference proteome</keyword>
<dbReference type="GeneID" id="20038712"/>
<reference evidence="2 3" key="1">
    <citation type="submission" date="2013-02" db="EMBL/GenBank/DDBJ databases">
        <title>The Genome Sequence of Plasmodium inui San Antonio 1.</title>
        <authorList>
            <consortium name="The Broad Institute Genome Sequencing Platform"/>
            <consortium name="The Broad Institute Genome Sequencing Center for Infectious Disease"/>
            <person name="Neafsey D."/>
            <person name="Cheeseman I."/>
            <person name="Volkman S."/>
            <person name="Adams J."/>
            <person name="Walker B."/>
            <person name="Young S.K."/>
            <person name="Zeng Q."/>
            <person name="Gargeya S."/>
            <person name="Fitzgerald M."/>
            <person name="Haas B."/>
            <person name="Abouelleil A."/>
            <person name="Alvarado L."/>
            <person name="Arachchi H.M."/>
            <person name="Berlin A.M."/>
            <person name="Chapman S.B."/>
            <person name="Dewar J."/>
            <person name="Goldberg J."/>
            <person name="Griggs A."/>
            <person name="Gujja S."/>
            <person name="Hansen M."/>
            <person name="Howarth C."/>
            <person name="Imamovic A."/>
            <person name="Larimer J."/>
            <person name="McCowan C."/>
            <person name="Murphy C."/>
            <person name="Neiman D."/>
            <person name="Pearson M."/>
            <person name="Priest M."/>
            <person name="Roberts A."/>
            <person name="Saif S."/>
            <person name="Shea T."/>
            <person name="Sisk P."/>
            <person name="Sykes S."/>
            <person name="Wortman J."/>
            <person name="Nusbaum C."/>
            <person name="Birren B."/>
        </authorList>
    </citation>
    <scope>NUCLEOTIDE SEQUENCE [LARGE SCALE GENOMIC DNA]</scope>
    <source>
        <strain evidence="2 3">San Antonio 1</strain>
    </source>
</reference>
<dbReference type="OrthoDB" id="378548at2759"/>
<proteinExistence type="predicted"/>
<evidence type="ECO:0000313" key="3">
    <source>
        <dbReference type="Proteomes" id="UP000030640"/>
    </source>
</evidence>
<dbReference type="Proteomes" id="UP000030640">
    <property type="component" value="Unassembled WGS sequence"/>
</dbReference>
<organism evidence="2 3">
    <name type="scientific">Plasmodium inui San Antonio 1</name>
    <dbReference type="NCBI Taxonomy" id="1237626"/>
    <lineage>
        <taxon>Eukaryota</taxon>
        <taxon>Sar</taxon>
        <taxon>Alveolata</taxon>
        <taxon>Apicomplexa</taxon>
        <taxon>Aconoidasida</taxon>
        <taxon>Haemosporida</taxon>
        <taxon>Plasmodiidae</taxon>
        <taxon>Plasmodium</taxon>
        <taxon>Plasmodium (Plasmodium)</taxon>
    </lineage>
</organism>